<name>A0A2T9Z768_9FUNG</name>
<accession>A0A2T9Z768</accession>
<protein>
    <submittedName>
        <fullName evidence="1">Uncharacterized protein</fullName>
    </submittedName>
</protein>
<dbReference type="AlphaFoldDB" id="A0A2T9Z768"/>
<reference evidence="1 2" key="1">
    <citation type="journal article" date="2018" name="MBio">
        <title>Comparative Genomics Reveals the Core Gene Toolbox for the Fungus-Insect Symbiosis.</title>
        <authorList>
            <person name="Wang Y."/>
            <person name="Stata M."/>
            <person name="Wang W."/>
            <person name="Stajich J.E."/>
            <person name="White M.M."/>
            <person name="Moncalvo J.M."/>
        </authorList>
    </citation>
    <scope>NUCLEOTIDE SEQUENCE [LARGE SCALE GENOMIC DNA]</scope>
    <source>
        <strain evidence="1 2">SC-DP-2</strain>
    </source>
</reference>
<gene>
    <name evidence="1" type="ORF">BB560_005176</name>
</gene>
<comment type="caution">
    <text evidence="1">The sequence shown here is derived from an EMBL/GenBank/DDBJ whole genome shotgun (WGS) entry which is preliminary data.</text>
</comment>
<evidence type="ECO:0000313" key="2">
    <source>
        <dbReference type="Proteomes" id="UP000245609"/>
    </source>
</evidence>
<proteinExistence type="predicted"/>
<keyword evidence="2" id="KW-1185">Reference proteome</keyword>
<dbReference type="EMBL" id="MBFS01001980">
    <property type="protein sequence ID" value="PVV00443.1"/>
    <property type="molecule type" value="Genomic_DNA"/>
</dbReference>
<sequence>MPTPDPFVSRKSSDIFIEENSPDISLFTQQEIGPVLYSENSVDKVDSQSIEIPLNLHDPNQATTSKLNNKSNSSPFRLISERIDSQVPEKRKILHEYYSLLAKKYKPTNTSNETFNHTNATSSNNWKALLYRVYQHLPNNVPVSLLQDIPSQYEKNPKMRDFIKLVPVYFWNTLFYEIPNQKTNNSTNLQPNLHHDPLSLNENKPAALSNVWWSFFLPNKNNKTNTISKSQELVFQLVSQSFSSNKLESSKFRILVDILGTLI</sequence>
<dbReference type="Proteomes" id="UP000245609">
    <property type="component" value="Unassembled WGS sequence"/>
</dbReference>
<organism evidence="1 2">
    <name type="scientific">Smittium megazygosporum</name>
    <dbReference type="NCBI Taxonomy" id="133381"/>
    <lineage>
        <taxon>Eukaryota</taxon>
        <taxon>Fungi</taxon>
        <taxon>Fungi incertae sedis</taxon>
        <taxon>Zoopagomycota</taxon>
        <taxon>Kickxellomycotina</taxon>
        <taxon>Harpellomycetes</taxon>
        <taxon>Harpellales</taxon>
        <taxon>Legeriomycetaceae</taxon>
        <taxon>Smittium</taxon>
    </lineage>
</organism>
<evidence type="ECO:0000313" key="1">
    <source>
        <dbReference type="EMBL" id="PVV00443.1"/>
    </source>
</evidence>